<organism evidence="1">
    <name type="scientific">Pediococcus pentosaceus CGMCC 7049</name>
    <dbReference type="NCBI Taxonomy" id="1460385"/>
    <lineage>
        <taxon>Bacteria</taxon>
        <taxon>Bacillati</taxon>
        <taxon>Bacillota</taxon>
        <taxon>Bacilli</taxon>
        <taxon>Lactobacillales</taxon>
        <taxon>Lactobacillaceae</taxon>
        <taxon>Pediococcus</taxon>
    </lineage>
</organism>
<dbReference type="EMBL" id="CP157400">
    <property type="protein sequence ID" value="XBS08893.1"/>
    <property type="molecule type" value="Genomic_DNA"/>
</dbReference>
<proteinExistence type="predicted"/>
<reference evidence="1" key="1">
    <citation type="submission" date="2014-02" db="EMBL/GenBank/DDBJ databases">
        <authorList>
            <person name="Zhao D."/>
            <person name="Dong X."/>
            <person name="Li Y."/>
            <person name="Lv L."/>
            <person name="Zhao D."/>
            <person name="Gao Y."/>
            <person name="Wang Y."/>
            <person name="Li Y."/>
        </authorList>
    </citation>
    <scope>NUCLEOTIDE SEQUENCE</scope>
    <source>
        <strain evidence="1">CGMCC 7049</strain>
    </source>
</reference>
<sequence length="81" mass="9458">MEEKDISTEEVKQLLTNFFKEEGYYLIRENYAAINTENYISLLFETGNRDGVDIRILNYLPHIPKWTLSDSDAYDGSVAKF</sequence>
<accession>A0AAU7NP18</accession>
<protein>
    <submittedName>
        <fullName evidence="1">Uncharacterized protein</fullName>
    </submittedName>
</protein>
<name>A0AAU7NP18_PEDPE</name>
<dbReference type="AlphaFoldDB" id="A0AAU7NP18"/>
<evidence type="ECO:0000313" key="1">
    <source>
        <dbReference type="EMBL" id="XBS08893.1"/>
    </source>
</evidence>
<reference evidence="1" key="2">
    <citation type="submission" date="2024-05" db="EMBL/GenBank/DDBJ databases">
        <authorList>
            <person name="Chen H."/>
        </authorList>
    </citation>
    <scope>NUCLEOTIDE SEQUENCE</scope>
    <source>
        <strain evidence="1">CGMCC 7049</strain>
    </source>
</reference>
<gene>
    <name evidence="1" type="ORF">BB06_02790</name>
</gene>
<dbReference type="RefSeq" id="WP_029257801.1">
    <property type="nucleotide sequence ID" value="NZ_CP157400.1"/>
</dbReference>